<accession>A0A3A3Z1U1</accession>
<comment type="subcellular location">
    <subcellularLocation>
        <location evidence="3">Cell inner membrane</location>
        <topology evidence="3">Multi-pass membrane protein</topology>
    </subcellularLocation>
</comment>
<keyword evidence="11 18" id="KW-1133">Transmembrane helix</keyword>
<dbReference type="EC" id="2.7.8.24" evidence="4"/>
<keyword evidence="12" id="KW-0443">Lipid metabolism</keyword>
<keyword evidence="20" id="KW-1185">Reference proteome</keyword>
<evidence type="ECO:0000256" key="3">
    <source>
        <dbReference type="ARBA" id="ARBA00004429"/>
    </source>
</evidence>
<evidence type="ECO:0000256" key="12">
    <source>
        <dbReference type="ARBA" id="ARBA00023098"/>
    </source>
</evidence>
<dbReference type="GO" id="GO:0005886">
    <property type="term" value="C:plasma membrane"/>
    <property type="evidence" value="ECO:0007669"/>
    <property type="project" value="UniProtKB-SubCell"/>
</dbReference>
<keyword evidence="6" id="KW-1003">Cell membrane</keyword>
<evidence type="ECO:0000256" key="10">
    <source>
        <dbReference type="ARBA" id="ARBA00022692"/>
    </source>
</evidence>
<feature type="transmembrane region" description="Helical" evidence="18">
    <location>
        <begin position="156"/>
        <end position="177"/>
    </location>
</feature>
<evidence type="ECO:0000256" key="5">
    <source>
        <dbReference type="ARBA" id="ARBA00015623"/>
    </source>
</evidence>
<dbReference type="OrthoDB" id="350520at2"/>
<keyword evidence="7" id="KW-0444">Lipid biosynthesis</keyword>
<evidence type="ECO:0000256" key="16">
    <source>
        <dbReference type="ARBA" id="ARBA00023264"/>
    </source>
</evidence>
<evidence type="ECO:0000313" key="20">
    <source>
        <dbReference type="Proteomes" id="UP000265614"/>
    </source>
</evidence>
<evidence type="ECO:0000256" key="18">
    <source>
        <dbReference type="SAM" id="Phobius"/>
    </source>
</evidence>
<feature type="transmembrane region" description="Helical" evidence="18">
    <location>
        <begin position="189"/>
        <end position="206"/>
    </location>
</feature>
<evidence type="ECO:0000256" key="14">
    <source>
        <dbReference type="ARBA" id="ARBA00023209"/>
    </source>
</evidence>
<evidence type="ECO:0000256" key="11">
    <source>
        <dbReference type="ARBA" id="ARBA00022989"/>
    </source>
</evidence>
<evidence type="ECO:0000256" key="9">
    <source>
        <dbReference type="ARBA" id="ARBA00022679"/>
    </source>
</evidence>
<keyword evidence="15" id="KW-0464">Manganese</keyword>
<keyword evidence="9 19" id="KW-0808">Transferase</keyword>
<protein>
    <recommendedName>
        <fullName evidence="5">Phosphatidylcholine synthase</fullName>
        <ecNumber evidence="4">2.7.8.24</ecNumber>
    </recommendedName>
    <alternativeName>
        <fullName evidence="17">CDP-diglyceride-choline O-phosphatidyltransferase</fullName>
    </alternativeName>
</protein>
<dbReference type="PIRSF" id="PIRSF000851">
    <property type="entry name" value="PcS"/>
    <property type="match status" value="1"/>
</dbReference>
<keyword evidence="10 18" id="KW-0812">Transmembrane</keyword>
<name>A0A3A3Z1U1_9ACTN</name>
<evidence type="ECO:0000256" key="6">
    <source>
        <dbReference type="ARBA" id="ARBA00022475"/>
    </source>
</evidence>
<evidence type="ECO:0000256" key="2">
    <source>
        <dbReference type="ARBA" id="ARBA00001936"/>
    </source>
</evidence>
<evidence type="ECO:0000256" key="4">
    <source>
        <dbReference type="ARBA" id="ARBA00013195"/>
    </source>
</evidence>
<feature type="transmembrane region" description="Helical" evidence="18">
    <location>
        <begin position="103"/>
        <end position="120"/>
    </location>
</feature>
<evidence type="ECO:0000256" key="1">
    <source>
        <dbReference type="ARBA" id="ARBA00000958"/>
    </source>
</evidence>
<evidence type="ECO:0000256" key="17">
    <source>
        <dbReference type="ARBA" id="ARBA00033321"/>
    </source>
</evidence>
<dbReference type="InterPro" id="IPR043130">
    <property type="entry name" value="CDP-OH_PTrfase_TM_dom"/>
</dbReference>
<keyword evidence="16" id="KW-1208">Phospholipid metabolism</keyword>
<evidence type="ECO:0000256" key="13">
    <source>
        <dbReference type="ARBA" id="ARBA00023136"/>
    </source>
</evidence>
<dbReference type="GO" id="GO:0008654">
    <property type="term" value="P:phospholipid biosynthetic process"/>
    <property type="evidence" value="ECO:0007669"/>
    <property type="project" value="UniProtKB-KW"/>
</dbReference>
<dbReference type="Gene3D" id="1.20.120.1760">
    <property type="match status" value="1"/>
</dbReference>
<reference evidence="19 20" key="1">
    <citation type="submission" date="2018-09" db="EMBL/GenBank/DDBJ databases">
        <title>YIM 75000 draft genome.</title>
        <authorList>
            <person name="Tang S."/>
            <person name="Feng Y."/>
        </authorList>
    </citation>
    <scope>NUCLEOTIDE SEQUENCE [LARGE SCALE GENOMIC DNA]</scope>
    <source>
        <strain evidence="19 20">YIM 75000</strain>
    </source>
</reference>
<comment type="caution">
    <text evidence="19">The sequence shown here is derived from an EMBL/GenBank/DDBJ whole genome shotgun (WGS) entry which is preliminary data.</text>
</comment>
<keyword evidence="8" id="KW-0997">Cell inner membrane</keyword>
<organism evidence="19 20">
    <name type="scientific">Vallicoccus soli</name>
    <dbReference type="NCBI Taxonomy" id="2339232"/>
    <lineage>
        <taxon>Bacteria</taxon>
        <taxon>Bacillati</taxon>
        <taxon>Actinomycetota</taxon>
        <taxon>Actinomycetes</taxon>
        <taxon>Motilibacterales</taxon>
        <taxon>Vallicoccaceae</taxon>
        <taxon>Vallicoccus</taxon>
    </lineage>
</organism>
<evidence type="ECO:0000256" key="15">
    <source>
        <dbReference type="ARBA" id="ARBA00023211"/>
    </source>
</evidence>
<proteinExistence type="predicted"/>
<comment type="cofactor">
    <cofactor evidence="2">
        <name>Mn(2+)</name>
        <dbReference type="ChEBI" id="CHEBI:29035"/>
    </cofactor>
</comment>
<dbReference type="AlphaFoldDB" id="A0A3A3Z1U1"/>
<dbReference type="Proteomes" id="UP000265614">
    <property type="component" value="Unassembled WGS sequence"/>
</dbReference>
<dbReference type="GO" id="GO:0050520">
    <property type="term" value="F:phosphatidylcholine synthase activity"/>
    <property type="evidence" value="ECO:0007669"/>
    <property type="project" value="UniProtKB-EC"/>
</dbReference>
<sequence>METTTAWQRAGAAAVHVYTASGAVLALLIVLAAIDGDVERALWLGLVALVVDGTDGMLARRMRVKERIPQFDGARLDDIVDYLTYAFAPVLLLWTGGYLPDNGGGLALAMLPLLASTYQFCRIDAKSDDHYFFFLGFPSYWNVVAFYVVVLDLPPAVVGAILLVCSALVFVPIGYVYPSRTVTLRPLTLALTAVWLVAYAVVLLQSPDPSPAWLAVSVAYLVYYVGLSLHLSLRRRSALRMAPPAQPASR</sequence>
<dbReference type="InterPro" id="IPR026027">
    <property type="entry name" value="PcS"/>
</dbReference>
<gene>
    <name evidence="19" type="ORF">D5H78_12360</name>
</gene>
<feature type="transmembrane region" description="Helical" evidence="18">
    <location>
        <begin position="212"/>
        <end position="233"/>
    </location>
</feature>
<evidence type="ECO:0000256" key="8">
    <source>
        <dbReference type="ARBA" id="ARBA00022519"/>
    </source>
</evidence>
<feature type="transmembrane region" description="Helical" evidence="18">
    <location>
        <begin position="12"/>
        <end position="34"/>
    </location>
</feature>
<keyword evidence="14" id="KW-0594">Phospholipid biosynthesis</keyword>
<dbReference type="RefSeq" id="WP_119950791.1">
    <property type="nucleotide sequence ID" value="NZ_QZEZ01000005.1"/>
</dbReference>
<comment type="catalytic activity">
    <reaction evidence="1">
        <text>a CDP-1,2-diacyl-sn-glycerol + choline = a 1,2-diacyl-sn-glycero-3-phosphocholine + CMP + H(+)</text>
        <dbReference type="Rhea" id="RHEA:14597"/>
        <dbReference type="ChEBI" id="CHEBI:15354"/>
        <dbReference type="ChEBI" id="CHEBI:15378"/>
        <dbReference type="ChEBI" id="CHEBI:57643"/>
        <dbReference type="ChEBI" id="CHEBI:58332"/>
        <dbReference type="ChEBI" id="CHEBI:60377"/>
        <dbReference type="EC" id="2.7.8.24"/>
    </reaction>
</comment>
<dbReference type="EMBL" id="QZEZ01000005">
    <property type="protein sequence ID" value="RJK95438.1"/>
    <property type="molecule type" value="Genomic_DNA"/>
</dbReference>
<evidence type="ECO:0000256" key="7">
    <source>
        <dbReference type="ARBA" id="ARBA00022516"/>
    </source>
</evidence>
<keyword evidence="13 18" id="KW-0472">Membrane</keyword>
<feature type="transmembrane region" description="Helical" evidence="18">
    <location>
        <begin position="132"/>
        <end position="150"/>
    </location>
</feature>
<evidence type="ECO:0000313" key="19">
    <source>
        <dbReference type="EMBL" id="RJK95438.1"/>
    </source>
</evidence>